<accession>A0A9P6VNR7</accession>
<dbReference type="Gene3D" id="3.80.10.10">
    <property type="entry name" value="Ribonuclease Inhibitor"/>
    <property type="match status" value="2"/>
</dbReference>
<dbReference type="InterPro" id="IPR032675">
    <property type="entry name" value="LRR_dom_sf"/>
</dbReference>
<dbReference type="AlphaFoldDB" id="A0A9P6VNR7"/>
<keyword evidence="4" id="KW-1185">Reference proteome</keyword>
<feature type="region of interest" description="Disordered" evidence="1">
    <location>
        <begin position="49"/>
        <end position="68"/>
    </location>
</feature>
<dbReference type="Gene3D" id="1.20.1280.50">
    <property type="match status" value="1"/>
</dbReference>
<dbReference type="OrthoDB" id="550575at2759"/>
<dbReference type="InterPro" id="IPR001810">
    <property type="entry name" value="F-box_dom"/>
</dbReference>
<evidence type="ECO:0000259" key="2">
    <source>
        <dbReference type="PROSITE" id="PS50181"/>
    </source>
</evidence>
<dbReference type="PANTHER" id="PTHR13318">
    <property type="entry name" value="PARTNER OF PAIRED, ISOFORM B-RELATED"/>
    <property type="match status" value="1"/>
</dbReference>
<sequence length="719" mass="78570">MASALPDVILEGASSSGIPIQHSEAILIEPPAKLRGKARLKQSLERISSTQSLRQLGRRRATSNPYAGSRGALSCVSLASPSSPRPFDNSYSSNASGGGYSTAPTSVPSTPGVDTPFFDGSYGRMPIRRVENALQGTSNPGSSPQTSALPFDMRPISRGALSPLATSATMPDILEDYFSLPLPAPKPIRMRRANFDFWGEMPHEIKLTIFAYLEPKQLVRASIVSRNFHKMCFDGQLWTYFDASEFYMDIPAESLAKIIMSAGPFVKDLNLRGCIQVEHYKRADLIVKACKNLKNATLEGCRNFSKSTLHSLLKTNERLANLNLTGLTAVTNGTCKIIAQSCPSLEMFNVSWCTHMDARGIKAIILGCPNLKDLRAGEVKGFNDIGLAQSIFETNRLERLVLSGCADITDEALMTMIAGENPETDILNGLPLVPVRRLRHLDLSRCNQLTSIGVKILSGLVPDLEGLQLSGCTALTDNAISALLATTPRLTHLDLEELAELSNTLLSDDLAKAPCAPILEHLSISYCENLGDVGMLPVIRACTSLKSVDMDNTRISDLVLAEAAAMVRARSSRTTCARSRPRIGLRMVVFDCQNVTWTGIREVLTRNSEVKKPCGDQLSVTYPMEIIQLKCFYGWQQTVEEHMKRVLRGDLPSAARLERKWGEYMMATEEAGAGGGGLRRRRRRAREAARLHADEEEGGLGTGGVIGRRRARSNGCLIM</sequence>
<proteinExistence type="predicted"/>
<dbReference type="GO" id="GO:0019005">
    <property type="term" value="C:SCF ubiquitin ligase complex"/>
    <property type="evidence" value="ECO:0007669"/>
    <property type="project" value="TreeGrafter"/>
</dbReference>
<feature type="domain" description="F-box" evidence="2">
    <location>
        <begin position="195"/>
        <end position="241"/>
    </location>
</feature>
<name>A0A9P6VNR7_9HELO</name>
<evidence type="ECO:0000313" key="3">
    <source>
        <dbReference type="EMBL" id="KAG0651816.1"/>
    </source>
</evidence>
<dbReference type="SMART" id="SM00256">
    <property type="entry name" value="FBOX"/>
    <property type="match status" value="1"/>
</dbReference>
<evidence type="ECO:0000256" key="1">
    <source>
        <dbReference type="SAM" id="MobiDB-lite"/>
    </source>
</evidence>
<dbReference type="EMBL" id="VNKQ01000003">
    <property type="protein sequence ID" value="KAG0651816.1"/>
    <property type="molecule type" value="Genomic_DNA"/>
</dbReference>
<dbReference type="Proteomes" id="UP000785200">
    <property type="component" value="Unassembled WGS sequence"/>
</dbReference>
<dbReference type="Pfam" id="PF12937">
    <property type="entry name" value="F-box-like"/>
    <property type="match status" value="1"/>
</dbReference>
<organism evidence="3 4">
    <name type="scientific">Hyphodiscus hymeniophilus</name>
    <dbReference type="NCBI Taxonomy" id="353542"/>
    <lineage>
        <taxon>Eukaryota</taxon>
        <taxon>Fungi</taxon>
        <taxon>Dikarya</taxon>
        <taxon>Ascomycota</taxon>
        <taxon>Pezizomycotina</taxon>
        <taxon>Leotiomycetes</taxon>
        <taxon>Helotiales</taxon>
        <taxon>Hyphodiscaceae</taxon>
        <taxon>Hyphodiscus</taxon>
    </lineage>
</organism>
<dbReference type="InterPro" id="IPR006553">
    <property type="entry name" value="Leu-rich_rpt_Cys-con_subtyp"/>
</dbReference>
<dbReference type="GO" id="GO:0031146">
    <property type="term" value="P:SCF-dependent proteasomal ubiquitin-dependent protein catabolic process"/>
    <property type="evidence" value="ECO:0007669"/>
    <property type="project" value="TreeGrafter"/>
</dbReference>
<dbReference type="SMART" id="SM00367">
    <property type="entry name" value="LRR_CC"/>
    <property type="match status" value="7"/>
</dbReference>
<reference evidence="3" key="1">
    <citation type="submission" date="2019-07" db="EMBL/GenBank/DDBJ databases">
        <title>Hyphodiscus hymeniophilus genome sequencing and assembly.</title>
        <authorList>
            <person name="Kramer G."/>
            <person name="Nodwell J."/>
        </authorList>
    </citation>
    <scope>NUCLEOTIDE SEQUENCE</scope>
    <source>
        <strain evidence="3">ATCC 34498</strain>
    </source>
</reference>
<dbReference type="SUPFAM" id="SSF81383">
    <property type="entry name" value="F-box domain"/>
    <property type="match status" value="1"/>
</dbReference>
<dbReference type="PROSITE" id="PS50181">
    <property type="entry name" value="FBOX"/>
    <property type="match status" value="1"/>
</dbReference>
<evidence type="ECO:0000313" key="4">
    <source>
        <dbReference type="Proteomes" id="UP000785200"/>
    </source>
</evidence>
<protein>
    <submittedName>
        <fullName evidence="3">F-box LRR-repeat 2</fullName>
    </submittedName>
</protein>
<dbReference type="SUPFAM" id="SSF52047">
    <property type="entry name" value="RNI-like"/>
    <property type="match status" value="1"/>
</dbReference>
<gene>
    <name evidence="3" type="ORF">D0Z07_1314</name>
</gene>
<comment type="caution">
    <text evidence="3">The sequence shown here is derived from an EMBL/GenBank/DDBJ whole genome shotgun (WGS) entry which is preliminary data.</text>
</comment>
<feature type="region of interest" description="Disordered" evidence="1">
    <location>
        <begin position="84"/>
        <end position="112"/>
    </location>
</feature>
<dbReference type="InterPro" id="IPR036047">
    <property type="entry name" value="F-box-like_dom_sf"/>
</dbReference>